<feature type="region of interest" description="Disordered" evidence="1">
    <location>
        <begin position="37"/>
        <end position="86"/>
    </location>
</feature>
<evidence type="ECO:0008006" key="5">
    <source>
        <dbReference type="Google" id="ProtNLM"/>
    </source>
</evidence>
<dbReference type="RefSeq" id="WP_021238045.1">
    <property type="nucleotide sequence ID" value="NZ_ATHO01000071.1"/>
</dbReference>
<sequence length="86" mass="8323">MIVRTMLLMCTLGAAACSQDQGSQNDAMVNSAAINRMDDAPGNMSSAPAPVSGSGQVPPNAPMNGAGGNAMGGAMGNDQAGNASAP</sequence>
<feature type="compositionally biased region" description="Low complexity" evidence="1">
    <location>
        <begin position="76"/>
        <end position="86"/>
    </location>
</feature>
<protein>
    <recommendedName>
        <fullName evidence="5">Lipoprotein</fullName>
    </recommendedName>
</protein>
<keyword evidence="4" id="KW-1185">Reference proteome</keyword>
<name>T0I8W5_9SPHN</name>
<dbReference type="PATRIC" id="fig|1329909.3.peg.1711"/>
<accession>T0I8W5</accession>
<gene>
    <name evidence="3" type="ORF">L288_08860</name>
</gene>
<reference evidence="3 4" key="1">
    <citation type="journal article" date="2013" name="Genome Announc.">
        <title>Draft Genome Sequence of Sphingobium quisquiliarum Strain P25T, a Novel Hexachlorocyclohexane (HCH)-Degrading Bacterium Isolated from an HCH Dumpsite.</title>
        <authorList>
            <person name="Kumar Singh A."/>
            <person name="Sangwan N."/>
            <person name="Sharma A."/>
            <person name="Gupta V."/>
            <person name="Khurana J.P."/>
            <person name="Lal R."/>
        </authorList>
    </citation>
    <scope>NUCLEOTIDE SEQUENCE [LARGE SCALE GENOMIC DNA]</scope>
    <source>
        <strain evidence="3 4">P25</strain>
    </source>
</reference>
<feature type="chain" id="PRO_5004577056" description="Lipoprotein" evidence="2">
    <location>
        <begin position="17"/>
        <end position="86"/>
    </location>
</feature>
<evidence type="ECO:0000313" key="3">
    <source>
        <dbReference type="EMBL" id="EQB08125.1"/>
    </source>
</evidence>
<proteinExistence type="predicted"/>
<feature type="compositionally biased region" description="Gly residues" evidence="1">
    <location>
        <begin position="65"/>
        <end position="75"/>
    </location>
</feature>
<keyword evidence="2" id="KW-0732">Signal</keyword>
<comment type="caution">
    <text evidence="3">The sequence shown here is derived from an EMBL/GenBank/DDBJ whole genome shotgun (WGS) entry which is preliminary data.</text>
</comment>
<dbReference type="AlphaFoldDB" id="T0I8W5"/>
<dbReference type="EMBL" id="ATHO01000071">
    <property type="protein sequence ID" value="EQB08125.1"/>
    <property type="molecule type" value="Genomic_DNA"/>
</dbReference>
<evidence type="ECO:0000313" key="4">
    <source>
        <dbReference type="Proteomes" id="UP000015525"/>
    </source>
</evidence>
<dbReference type="PROSITE" id="PS51257">
    <property type="entry name" value="PROKAR_LIPOPROTEIN"/>
    <property type="match status" value="1"/>
</dbReference>
<evidence type="ECO:0000256" key="2">
    <source>
        <dbReference type="SAM" id="SignalP"/>
    </source>
</evidence>
<feature type="signal peptide" evidence="2">
    <location>
        <begin position="1"/>
        <end position="16"/>
    </location>
</feature>
<evidence type="ECO:0000256" key="1">
    <source>
        <dbReference type="SAM" id="MobiDB-lite"/>
    </source>
</evidence>
<dbReference type="Proteomes" id="UP000015525">
    <property type="component" value="Unassembled WGS sequence"/>
</dbReference>
<organism evidence="3 4">
    <name type="scientific">Sphingobium quisquiliarum P25</name>
    <dbReference type="NCBI Taxonomy" id="1329909"/>
    <lineage>
        <taxon>Bacteria</taxon>
        <taxon>Pseudomonadati</taxon>
        <taxon>Pseudomonadota</taxon>
        <taxon>Alphaproteobacteria</taxon>
        <taxon>Sphingomonadales</taxon>
        <taxon>Sphingomonadaceae</taxon>
        <taxon>Sphingobium</taxon>
    </lineage>
</organism>